<proteinExistence type="predicted"/>
<comment type="caution">
    <text evidence="2">The sequence shown here is derived from an EMBL/GenBank/DDBJ whole genome shotgun (WGS) entry which is preliminary data.</text>
</comment>
<evidence type="ECO:0000256" key="1">
    <source>
        <dbReference type="SAM" id="MobiDB-lite"/>
    </source>
</evidence>
<dbReference type="AlphaFoldDB" id="A0A1Y4MPF8"/>
<gene>
    <name evidence="2" type="ORF">B5F11_03910</name>
</gene>
<organism evidence="2 3">
    <name type="scientific">Anaerotruncus colihominis</name>
    <dbReference type="NCBI Taxonomy" id="169435"/>
    <lineage>
        <taxon>Bacteria</taxon>
        <taxon>Bacillati</taxon>
        <taxon>Bacillota</taxon>
        <taxon>Clostridia</taxon>
        <taxon>Eubacteriales</taxon>
        <taxon>Oscillospiraceae</taxon>
        <taxon>Anaerotruncus</taxon>
    </lineage>
</organism>
<protein>
    <submittedName>
        <fullName evidence="2">Uncharacterized protein</fullName>
    </submittedName>
</protein>
<dbReference type="Proteomes" id="UP000196386">
    <property type="component" value="Unassembled WGS sequence"/>
</dbReference>
<accession>A0A1Y4MPF8</accession>
<feature type="region of interest" description="Disordered" evidence="1">
    <location>
        <begin position="91"/>
        <end position="125"/>
    </location>
</feature>
<dbReference type="EMBL" id="NFKP01000003">
    <property type="protein sequence ID" value="OUP70594.1"/>
    <property type="molecule type" value="Genomic_DNA"/>
</dbReference>
<sequence length="134" mass="14933">MRVKLDCEISLPDSLVSDLMREFGLFTESGKVIIGRSQYKAAERIVTEYLINNRVQERADALDRMFNTRLQSIVSLIGGMNAGGTINKMVPPANSVPVQKQEMPTESVPETSSDGQAVDISRKKMDKLKKIRFG</sequence>
<feature type="compositionally biased region" description="Polar residues" evidence="1">
    <location>
        <begin position="96"/>
        <end position="115"/>
    </location>
</feature>
<dbReference type="RefSeq" id="WP_087299701.1">
    <property type="nucleotide sequence ID" value="NZ_NFKP01000003.1"/>
</dbReference>
<reference evidence="3" key="1">
    <citation type="submission" date="2017-04" db="EMBL/GenBank/DDBJ databases">
        <title>Function of individual gut microbiota members based on whole genome sequencing of pure cultures obtained from chicken caecum.</title>
        <authorList>
            <person name="Medvecky M."/>
            <person name="Cejkova D."/>
            <person name="Polansky O."/>
            <person name="Karasova D."/>
            <person name="Kubasova T."/>
            <person name="Cizek A."/>
            <person name="Rychlik I."/>
        </authorList>
    </citation>
    <scope>NUCLEOTIDE SEQUENCE [LARGE SCALE GENOMIC DNA]</scope>
    <source>
        <strain evidence="3">An175</strain>
    </source>
</reference>
<evidence type="ECO:0000313" key="2">
    <source>
        <dbReference type="EMBL" id="OUP70594.1"/>
    </source>
</evidence>
<evidence type="ECO:0000313" key="3">
    <source>
        <dbReference type="Proteomes" id="UP000196386"/>
    </source>
</evidence>
<name>A0A1Y4MPF8_9FIRM</name>